<feature type="transmembrane region" description="Helical" evidence="5">
    <location>
        <begin position="369"/>
        <end position="387"/>
    </location>
</feature>
<organism evidence="8 9">
    <name type="scientific">Hibiscus syriacus</name>
    <name type="common">Rose of Sharon</name>
    <dbReference type="NCBI Taxonomy" id="106335"/>
    <lineage>
        <taxon>Eukaryota</taxon>
        <taxon>Viridiplantae</taxon>
        <taxon>Streptophyta</taxon>
        <taxon>Embryophyta</taxon>
        <taxon>Tracheophyta</taxon>
        <taxon>Spermatophyta</taxon>
        <taxon>Magnoliopsida</taxon>
        <taxon>eudicotyledons</taxon>
        <taxon>Gunneridae</taxon>
        <taxon>Pentapetalae</taxon>
        <taxon>rosids</taxon>
        <taxon>malvids</taxon>
        <taxon>Malvales</taxon>
        <taxon>Malvaceae</taxon>
        <taxon>Malvoideae</taxon>
        <taxon>Hibiscus</taxon>
    </lineage>
</organism>
<dbReference type="EMBL" id="VEPZ02001596">
    <property type="protein sequence ID" value="KAE8666510.1"/>
    <property type="molecule type" value="Genomic_DNA"/>
</dbReference>
<dbReference type="Pfam" id="PF13664">
    <property type="entry name" value="DUF4149"/>
    <property type="match status" value="1"/>
</dbReference>
<feature type="transmembrane region" description="Helical" evidence="5">
    <location>
        <begin position="332"/>
        <end position="349"/>
    </location>
</feature>
<evidence type="ECO:0000259" key="7">
    <source>
        <dbReference type="Pfam" id="PF13664"/>
    </source>
</evidence>
<dbReference type="GO" id="GO:0016020">
    <property type="term" value="C:membrane"/>
    <property type="evidence" value="ECO:0007669"/>
    <property type="project" value="UniProtKB-SubCell"/>
</dbReference>
<evidence type="ECO:0000256" key="4">
    <source>
        <dbReference type="ARBA" id="ARBA00023136"/>
    </source>
</evidence>
<dbReference type="GO" id="GO:0022857">
    <property type="term" value="F:transmembrane transporter activity"/>
    <property type="evidence" value="ECO:0007669"/>
    <property type="project" value="InterPro"/>
</dbReference>
<feature type="chain" id="PRO_5025346376" description="TMEM205-like domain-containing protein" evidence="6">
    <location>
        <begin position="18"/>
        <end position="664"/>
    </location>
</feature>
<dbReference type="AlphaFoldDB" id="A0A6A2XAV2"/>
<keyword evidence="9" id="KW-1185">Reference proteome</keyword>
<sequence>MINILALSLVATSLTAAGIWSPSPQRQDVRRKEGHTVVVVEYDKGGQRGTKVSISSPPPPPRHQPKPVEYFSKEALKEAASVLPNLGQGTSPVGKAGFGGHIPGELICDAFGKCTQTFASVFDLAKGKVSVTINEAKDKAIEKTERTARSSVNKLFDGVKYMTEIEALKPVMGIANLLGLASAYGMCVWVTFISSTVLAEVLPRQQFGAVQSKIHPVYSKAMGFSVGLALLGHLLGQGKTLFSSNTEMIQAFNLLSSFFLVLVNALYLEPKATKVMLERMRIEKEDRRGRESFVVEESRASEAAMKSMESPSSAATIGRLNERLKKLKAKSSLLNGLGLLIMSATHISVGNSGDQNSDNVTLSSSVRFQAIMFFFSVYLVAFGQGGFKPCVQAFGADQFDKQDPEECKAQGNEESPFVRIDGVFILAVRNRKTESSAIARDEEAQVSLPAESFKQFKFLNKALLAPDVSKEQVKVCSISEVEEAKTGLYQYGLQTYLIQLLILSIYDRIFVPLARALTGKLAGITTLQRIGPGMFLSVTSLLTAALVETRRLKSAQEYGSVGLALYLSIFGVGSSLSSFLISAIEKMTGGEGRDRWFANNLNRAHLVTFIGCLLHLMPLDWLSFYVLQNLTFVPGEPPFRLKMSGLPQLPRATNPRRYSVSQSY</sequence>
<feature type="transmembrane region" description="Helical" evidence="5">
    <location>
        <begin position="559"/>
        <end position="584"/>
    </location>
</feature>
<name>A0A6A2XAV2_HIBSY</name>
<comment type="caution">
    <text evidence="8">The sequence shown here is derived from an EMBL/GenBank/DDBJ whole genome shotgun (WGS) entry which is preliminary data.</text>
</comment>
<gene>
    <name evidence="8" type="ORF">F3Y22_tig00112498pilonHSYRG00271</name>
</gene>
<evidence type="ECO:0000313" key="8">
    <source>
        <dbReference type="EMBL" id="KAE8666510.1"/>
    </source>
</evidence>
<feature type="transmembrane region" description="Helical" evidence="5">
    <location>
        <begin position="177"/>
        <end position="197"/>
    </location>
</feature>
<dbReference type="PANTHER" id="PTHR47652:SF3">
    <property type="entry name" value="MITOCHONDRIAL IMPORT INNER MEMBRANE TRANSLOCASE SUBUNIT TIM44"/>
    <property type="match status" value="1"/>
</dbReference>
<dbReference type="Proteomes" id="UP000436088">
    <property type="component" value="Unassembled WGS sequence"/>
</dbReference>
<feature type="transmembrane region" description="Helical" evidence="5">
    <location>
        <begin position="248"/>
        <end position="268"/>
    </location>
</feature>
<evidence type="ECO:0000313" key="9">
    <source>
        <dbReference type="Proteomes" id="UP000436088"/>
    </source>
</evidence>
<evidence type="ECO:0000256" key="5">
    <source>
        <dbReference type="SAM" id="Phobius"/>
    </source>
</evidence>
<reference evidence="8" key="1">
    <citation type="submission" date="2019-09" db="EMBL/GenBank/DDBJ databases">
        <title>Draft genome information of white flower Hibiscus syriacus.</title>
        <authorList>
            <person name="Kim Y.-M."/>
        </authorList>
    </citation>
    <scope>NUCLEOTIDE SEQUENCE [LARGE SCALE GENOMIC DNA]</scope>
    <source>
        <strain evidence="8">YM2019G1</strain>
    </source>
</reference>
<keyword evidence="6" id="KW-0732">Signal</keyword>
<evidence type="ECO:0000256" key="6">
    <source>
        <dbReference type="SAM" id="SignalP"/>
    </source>
</evidence>
<dbReference type="PANTHER" id="PTHR47652">
    <property type="entry name" value="MITOCHONDRIAL IMPORT INNER MEMBRANE TRANSLOCASE SUBUNIT TIM44"/>
    <property type="match status" value="1"/>
</dbReference>
<evidence type="ECO:0000256" key="1">
    <source>
        <dbReference type="ARBA" id="ARBA00004141"/>
    </source>
</evidence>
<dbReference type="InterPro" id="IPR000109">
    <property type="entry name" value="POT_fam"/>
</dbReference>
<dbReference type="Gene3D" id="1.20.1250.20">
    <property type="entry name" value="MFS general substrate transporter like domains"/>
    <property type="match status" value="2"/>
</dbReference>
<protein>
    <recommendedName>
        <fullName evidence="7">TMEM205-like domain-containing protein</fullName>
    </recommendedName>
</protein>
<keyword evidence="4 5" id="KW-0472">Membrane</keyword>
<feature type="domain" description="TMEM205-like" evidence="7">
    <location>
        <begin position="178"/>
        <end position="280"/>
    </location>
</feature>
<keyword evidence="3 5" id="KW-1133">Transmembrane helix</keyword>
<proteinExistence type="predicted"/>
<dbReference type="InterPro" id="IPR036259">
    <property type="entry name" value="MFS_trans_sf"/>
</dbReference>
<feature type="transmembrane region" description="Helical" evidence="5">
    <location>
        <begin position="526"/>
        <end position="547"/>
    </location>
</feature>
<evidence type="ECO:0000256" key="2">
    <source>
        <dbReference type="ARBA" id="ARBA00022692"/>
    </source>
</evidence>
<feature type="transmembrane region" description="Helical" evidence="5">
    <location>
        <begin position="604"/>
        <end position="627"/>
    </location>
</feature>
<comment type="subcellular location">
    <subcellularLocation>
        <location evidence="1">Membrane</location>
        <topology evidence="1">Multi-pass membrane protein</topology>
    </subcellularLocation>
</comment>
<keyword evidence="2 5" id="KW-0812">Transmembrane</keyword>
<accession>A0A6A2XAV2</accession>
<evidence type="ECO:0000256" key="3">
    <source>
        <dbReference type="ARBA" id="ARBA00022989"/>
    </source>
</evidence>
<feature type="signal peptide" evidence="6">
    <location>
        <begin position="1"/>
        <end position="17"/>
    </location>
</feature>
<dbReference type="Pfam" id="PF00854">
    <property type="entry name" value="PTR2"/>
    <property type="match status" value="2"/>
</dbReference>
<dbReference type="InterPro" id="IPR025423">
    <property type="entry name" value="TMEM205-like"/>
</dbReference>
<feature type="transmembrane region" description="Helical" evidence="5">
    <location>
        <begin position="217"/>
        <end position="236"/>
    </location>
</feature>